<dbReference type="AlphaFoldDB" id="A0A1W1WBE1"/>
<name>A0A1W1WBE1_SULTA</name>
<dbReference type="OrthoDB" id="3394503at2"/>
<gene>
    <name evidence="1" type="ORF">SAMN00768000_1043</name>
</gene>
<keyword evidence="2" id="KW-1185">Reference proteome</keyword>
<accession>A0A1W1WBE1</accession>
<dbReference type="RefSeq" id="WP_139793470.1">
    <property type="nucleotide sequence ID" value="NZ_FWWY01000001.1"/>
</dbReference>
<proteinExistence type="predicted"/>
<reference evidence="2" key="1">
    <citation type="submission" date="2017-04" db="EMBL/GenBank/DDBJ databases">
        <authorList>
            <person name="Varghese N."/>
            <person name="Submissions S."/>
        </authorList>
    </citation>
    <scope>NUCLEOTIDE SEQUENCE [LARGE SCALE GENOMIC DNA]</scope>
    <source>
        <strain evidence="2">DSM 9293</strain>
    </source>
</reference>
<evidence type="ECO:0000313" key="2">
    <source>
        <dbReference type="Proteomes" id="UP000192660"/>
    </source>
</evidence>
<dbReference type="Proteomes" id="UP000192660">
    <property type="component" value="Unassembled WGS sequence"/>
</dbReference>
<organism evidence="1 2">
    <name type="scientific">Sulfobacillus thermosulfidooxidans (strain DSM 9293 / VKM B-1269 / AT-1)</name>
    <dbReference type="NCBI Taxonomy" id="929705"/>
    <lineage>
        <taxon>Bacteria</taxon>
        <taxon>Bacillati</taxon>
        <taxon>Bacillota</taxon>
        <taxon>Clostridia</taxon>
        <taxon>Eubacteriales</taxon>
        <taxon>Clostridiales Family XVII. Incertae Sedis</taxon>
        <taxon>Sulfobacillus</taxon>
    </lineage>
</organism>
<evidence type="ECO:0000313" key="1">
    <source>
        <dbReference type="EMBL" id="SMC03360.1"/>
    </source>
</evidence>
<dbReference type="EMBL" id="FWWY01000001">
    <property type="protein sequence ID" value="SMC03360.1"/>
    <property type="molecule type" value="Genomic_DNA"/>
</dbReference>
<sequence length="88" mass="9413">MMKATWYLTVPAASHEDNEPVCVTCSDAAETMEIERVESLYDAVALSARGPVRIDVSLIETPHAGQKVLVHGGVALGIVTENDSTTDQ</sequence>
<dbReference type="STRING" id="28034.BFX07_00065"/>
<protein>
    <submittedName>
        <fullName evidence="1">HupF/HypC family protein</fullName>
    </submittedName>
</protein>